<evidence type="ECO:0000256" key="1">
    <source>
        <dbReference type="SAM" id="MobiDB-lite"/>
    </source>
</evidence>
<sequence>GARGRGLGGADGERGGGFRGLRGDGRVAAQGGGGGVGHGAPGGGGVGVGREGVGVRGGAVGLELWEGLVLGDGRGPGGGVDVGAASGLVAGPIDADGALVYGPFRPRLMSERFTDVGHVDFRHVIPCHARQRETLAQPPLLDGVFEARLQDRVLRQLAHVYGTELVDLSCDRVLLDQRLLGESELQWIVGGQAHVQAAAEVLQERISFVGQEQCIIGQRTHRDTNLLQIEDILQQRHLAKQQTVADAVTAQHSCRQMLGVTGLTTMRP</sequence>
<feature type="region of interest" description="Disordered" evidence="1">
    <location>
        <begin position="1"/>
        <end position="24"/>
    </location>
</feature>
<feature type="compositionally biased region" description="Gly residues" evidence="1">
    <location>
        <begin position="1"/>
        <end position="10"/>
    </location>
</feature>
<organism evidence="2 3">
    <name type="scientific">Teratosphaeria destructans</name>
    <dbReference type="NCBI Taxonomy" id="418781"/>
    <lineage>
        <taxon>Eukaryota</taxon>
        <taxon>Fungi</taxon>
        <taxon>Dikarya</taxon>
        <taxon>Ascomycota</taxon>
        <taxon>Pezizomycotina</taxon>
        <taxon>Dothideomycetes</taxon>
        <taxon>Dothideomycetidae</taxon>
        <taxon>Mycosphaerellales</taxon>
        <taxon>Teratosphaeriaceae</taxon>
        <taxon>Teratosphaeria</taxon>
    </lineage>
</organism>
<dbReference type="EMBL" id="RIBY02000002">
    <property type="protein sequence ID" value="KAH9845790.1"/>
    <property type="molecule type" value="Genomic_DNA"/>
</dbReference>
<accession>A0A9W7T1L6</accession>
<reference evidence="2 3" key="2">
    <citation type="journal article" date="2021" name="Curr. Genet.">
        <title>Genetic response to nitrogen starvation in the aggressive Eucalyptus foliar pathogen Teratosphaeria destructans.</title>
        <authorList>
            <person name="Havenga M."/>
            <person name="Wingfield B.D."/>
            <person name="Wingfield M.J."/>
            <person name="Dreyer L.L."/>
            <person name="Roets F."/>
            <person name="Aylward J."/>
        </authorList>
    </citation>
    <scope>NUCLEOTIDE SEQUENCE [LARGE SCALE GENOMIC DNA]</scope>
    <source>
        <strain evidence="2">CMW44962</strain>
    </source>
</reference>
<proteinExistence type="predicted"/>
<keyword evidence="3" id="KW-1185">Reference proteome</keyword>
<dbReference type="Proteomes" id="UP001138500">
    <property type="component" value="Unassembled WGS sequence"/>
</dbReference>
<protein>
    <submittedName>
        <fullName evidence="2">Uncharacterized protein</fullName>
    </submittedName>
</protein>
<evidence type="ECO:0000313" key="3">
    <source>
        <dbReference type="Proteomes" id="UP001138500"/>
    </source>
</evidence>
<gene>
    <name evidence="2" type="ORF">Tdes44962_MAKER01222</name>
</gene>
<name>A0A9W7T1L6_9PEZI</name>
<dbReference type="OrthoDB" id="10614954at2759"/>
<feature type="compositionally biased region" description="Basic and acidic residues" evidence="1">
    <location>
        <begin position="11"/>
        <end position="24"/>
    </location>
</feature>
<feature type="non-terminal residue" evidence="2">
    <location>
        <position position="1"/>
    </location>
</feature>
<evidence type="ECO:0000313" key="2">
    <source>
        <dbReference type="EMBL" id="KAH9845790.1"/>
    </source>
</evidence>
<dbReference type="AlphaFoldDB" id="A0A9W7T1L6"/>
<comment type="caution">
    <text evidence="2">The sequence shown here is derived from an EMBL/GenBank/DDBJ whole genome shotgun (WGS) entry which is preliminary data.</text>
</comment>
<reference evidence="2 3" key="1">
    <citation type="journal article" date="2018" name="IMA Fungus">
        <title>IMA Genome-F 10: Nine draft genome sequences of Claviceps purpurea s.lat., including C. arundinis, C. humidiphila, and C. cf. spartinae, pseudomolecules for the pitch canker pathogen Fusarium circinatum, draft genome of Davidsoniella eucalypti, Grosmannia galeiformis, Quambalaria eucalypti, and Teratosphaeria destructans.</title>
        <authorList>
            <person name="Wingfield B.D."/>
            <person name="Liu M."/>
            <person name="Nguyen H.D."/>
            <person name="Lane F.A."/>
            <person name="Morgan S.W."/>
            <person name="De Vos L."/>
            <person name="Wilken P.M."/>
            <person name="Duong T.A."/>
            <person name="Aylward J."/>
            <person name="Coetzee M.P."/>
            <person name="Dadej K."/>
            <person name="De Beer Z.W."/>
            <person name="Findlay W."/>
            <person name="Havenga M."/>
            <person name="Kolarik M."/>
            <person name="Menzies J.G."/>
            <person name="Naidoo K."/>
            <person name="Pochopski O."/>
            <person name="Shoukouhi P."/>
            <person name="Santana Q.C."/>
            <person name="Seifert K.A."/>
            <person name="Soal N."/>
            <person name="Steenkamp E.T."/>
            <person name="Tatham C.T."/>
            <person name="van der Nest M.A."/>
            <person name="Wingfield M.J."/>
        </authorList>
    </citation>
    <scope>NUCLEOTIDE SEQUENCE [LARGE SCALE GENOMIC DNA]</scope>
    <source>
        <strain evidence="2">CMW44962</strain>
    </source>
</reference>